<evidence type="ECO:0008006" key="3">
    <source>
        <dbReference type="Google" id="ProtNLM"/>
    </source>
</evidence>
<dbReference type="EMBL" id="SJPO01000017">
    <property type="protein sequence ID" value="TWT66251.1"/>
    <property type="molecule type" value="Genomic_DNA"/>
</dbReference>
<organism evidence="1 2">
    <name type="scientific">Posidoniimonas polymericola</name>
    <dbReference type="NCBI Taxonomy" id="2528002"/>
    <lineage>
        <taxon>Bacteria</taxon>
        <taxon>Pseudomonadati</taxon>
        <taxon>Planctomycetota</taxon>
        <taxon>Planctomycetia</taxon>
        <taxon>Pirellulales</taxon>
        <taxon>Lacipirellulaceae</taxon>
        <taxon>Posidoniimonas</taxon>
    </lineage>
</organism>
<dbReference type="Gene3D" id="3.40.720.10">
    <property type="entry name" value="Alkaline Phosphatase, subunit A"/>
    <property type="match status" value="1"/>
</dbReference>
<reference evidence="1 2" key="1">
    <citation type="submission" date="2019-02" db="EMBL/GenBank/DDBJ databases">
        <title>Deep-cultivation of Planctomycetes and their phenomic and genomic characterization uncovers novel biology.</title>
        <authorList>
            <person name="Wiegand S."/>
            <person name="Jogler M."/>
            <person name="Boedeker C."/>
            <person name="Pinto D."/>
            <person name="Vollmers J."/>
            <person name="Rivas-Marin E."/>
            <person name="Kohn T."/>
            <person name="Peeters S.H."/>
            <person name="Heuer A."/>
            <person name="Rast P."/>
            <person name="Oberbeckmann S."/>
            <person name="Bunk B."/>
            <person name="Jeske O."/>
            <person name="Meyerdierks A."/>
            <person name="Storesund J.E."/>
            <person name="Kallscheuer N."/>
            <person name="Luecker S."/>
            <person name="Lage O.M."/>
            <person name="Pohl T."/>
            <person name="Merkel B.J."/>
            <person name="Hornburger P."/>
            <person name="Mueller R.-W."/>
            <person name="Bruemmer F."/>
            <person name="Labrenz M."/>
            <person name="Spormann A.M."/>
            <person name="Op Den Camp H."/>
            <person name="Overmann J."/>
            <person name="Amann R."/>
            <person name="Jetten M.S.M."/>
            <person name="Mascher T."/>
            <person name="Medema M.H."/>
            <person name="Devos D.P."/>
            <person name="Kaster A.-K."/>
            <person name="Ovreas L."/>
            <person name="Rohde M."/>
            <person name="Galperin M.Y."/>
            <person name="Jogler C."/>
        </authorList>
    </citation>
    <scope>NUCLEOTIDE SEQUENCE [LARGE SCALE GENOMIC DNA]</scope>
    <source>
        <strain evidence="1 2">Pla123a</strain>
    </source>
</reference>
<name>A0A5C5XUL8_9BACT</name>
<dbReference type="InterPro" id="IPR017850">
    <property type="entry name" value="Alkaline_phosphatase_core_sf"/>
</dbReference>
<protein>
    <recommendedName>
        <fullName evidence="3">Sulfatase</fullName>
    </recommendedName>
</protein>
<accession>A0A5C5XUL8</accession>
<dbReference type="SUPFAM" id="SSF53649">
    <property type="entry name" value="Alkaline phosphatase-like"/>
    <property type="match status" value="1"/>
</dbReference>
<dbReference type="InterPro" id="IPR010869">
    <property type="entry name" value="DUF1501"/>
</dbReference>
<proteinExistence type="predicted"/>
<dbReference type="Proteomes" id="UP000318478">
    <property type="component" value="Unassembled WGS sequence"/>
</dbReference>
<comment type="caution">
    <text evidence="1">The sequence shown here is derived from an EMBL/GenBank/DDBJ whole genome shotgun (WGS) entry which is preliminary data.</text>
</comment>
<evidence type="ECO:0000313" key="2">
    <source>
        <dbReference type="Proteomes" id="UP000318478"/>
    </source>
</evidence>
<dbReference type="PANTHER" id="PTHR43737">
    <property type="entry name" value="BLL7424 PROTEIN"/>
    <property type="match status" value="1"/>
</dbReference>
<dbReference type="Pfam" id="PF07394">
    <property type="entry name" value="DUF1501"/>
    <property type="match status" value="1"/>
</dbReference>
<evidence type="ECO:0000313" key="1">
    <source>
        <dbReference type="EMBL" id="TWT66251.1"/>
    </source>
</evidence>
<keyword evidence="2" id="KW-1185">Reference proteome</keyword>
<dbReference type="RefSeq" id="WP_197528242.1">
    <property type="nucleotide sequence ID" value="NZ_SJPO01000017.1"/>
</dbReference>
<sequence>MKHQQNTRCTGREATVGMSRREMLHRSCYGLGAAALHQLLAGEANGGAATKNLTATASRVIFLFQSGAPSQMDLYDYKPLLNERQGQELPDSVRQGQRLTGMSANQSSMPLVGSPYRFARHGQSGMWFSELLPHTAQIADDLCVVKSMHTEAINHGPGVSFFQSGSPFPGRPSIGAWVDYGLGSENKNLPGFVVLTTKHKGGQPLVSSYWGNGFLPSEHQGARFRSGDNPILYLDNPAGVDAECRRDTLDALASLHKSQARGEPHGEIESQIAQYELAYRMQMATPEVLDLSGESQSTFDLYGEDAREPGTYASNCLLARRLAERGVRFIQLYHQDWDHHEALPKQLPRLCRETDRASAALVSDLKQRGLLEDTLVVWAGEFGRTNYCQGKLVPNNFGRDHHPKCFTLWAAGGGFKAGAVHGATDDFCYNIVDRPVSVYDFNATLLYVLGINHTRLTYRYLGRDFRLTDVHGEVRHELLS</sequence>
<dbReference type="PANTHER" id="PTHR43737:SF1">
    <property type="entry name" value="DUF1501 DOMAIN-CONTAINING PROTEIN"/>
    <property type="match status" value="1"/>
</dbReference>
<gene>
    <name evidence="1" type="ORF">Pla123a_47750</name>
</gene>
<dbReference type="AlphaFoldDB" id="A0A5C5XUL8"/>